<name>A0A8H6Z359_9AGAR</name>
<comment type="caution">
    <text evidence="1">The sequence shown here is derived from an EMBL/GenBank/DDBJ whole genome shotgun (WGS) entry which is preliminary data.</text>
</comment>
<dbReference type="EMBL" id="JACAZI010000002">
    <property type="protein sequence ID" value="KAF7369649.1"/>
    <property type="molecule type" value="Genomic_DNA"/>
</dbReference>
<protein>
    <submittedName>
        <fullName evidence="1">Uncharacterized protein</fullName>
    </submittedName>
</protein>
<reference evidence="1" key="1">
    <citation type="submission" date="2020-05" db="EMBL/GenBank/DDBJ databases">
        <title>Mycena genomes resolve the evolution of fungal bioluminescence.</title>
        <authorList>
            <person name="Tsai I.J."/>
        </authorList>
    </citation>
    <scope>NUCLEOTIDE SEQUENCE</scope>
    <source>
        <strain evidence="1">CCC161011</strain>
    </source>
</reference>
<proteinExistence type="predicted"/>
<organism evidence="1 2">
    <name type="scientific">Mycena venus</name>
    <dbReference type="NCBI Taxonomy" id="2733690"/>
    <lineage>
        <taxon>Eukaryota</taxon>
        <taxon>Fungi</taxon>
        <taxon>Dikarya</taxon>
        <taxon>Basidiomycota</taxon>
        <taxon>Agaricomycotina</taxon>
        <taxon>Agaricomycetes</taxon>
        <taxon>Agaricomycetidae</taxon>
        <taxon>Agaricales</taxon>
        <taxon>Marasmiineae</taxon>
        <taxon>Mycenaceae</taxon>
        <taxon>Mycena</taxon>
    </lineage>
</organism>
<evidence type="ECO:0000313" key="1">
    <source>
        <dbReference type="EMBL" id="KAF7369649.1"/>
    </source>
</evidence>
<dbReference type="OrthoDB" id="3145912at2759"/>
<evidence type="ECO:0000313" key="2">
    <source>
        <dbReference type="Proteomes" id="UP000620124"/>
    </source>
</evidence>
<sequence>MIRNPGYPHMTWLIFITEPRLPPELERSIFEIAALWRPTDMPALLRIAWRVKLWYFPDRTSSVSPLDTLLNKISTESGSLVLSSVRHIFLELEQDQKISVVDAILTACPHVTNIFVFDNPTPEYLPILSRLPRLLRLATDLPPLFSPGVIDFGAPLFRNLTHLELIDGSRDLPADLTVMPNLTHIAFNVDSGIAALHAQIQANTQLRCIAFLRRSGFAEISPIPEDARFLCIQQTNFRADWLRGATIGVDYWELADAFIAAKQAGKIDRSQYCISDTDRDPSWWA</sequence>
<dbReference type="Proteomes" id="UP000620124">
    <property type="component" value="Unassembled WGS sequence"/>
</dbReference>
<gene>
    <name evidence="1" type="ORF">MVEN_00295900</name>
</gene>
<dbReference type="AlphaFoldDB" id="A0A8H6Z359"/>
<accession>A0A8H6Z359</accession>
<keyword evidence="2" id="KW-1185">Reference proteome</keyword>